<organism evidence="1 2">
    <name type="scientific">Jeongeupia chitinilytica</name>
    <dbReference type="NCBI Taxonomy" id="1041641"/>
    <lineage>
        <taxon>Bacteria</taxon>
        <taxon>Pseudomonadati</taxon>
        <taxon>Pseudomonadota</taxon>
        <taxon>Betaproteobacteria</taxon>
        <taxon>Neisseriales</taxon>
        <taxon>Chitinibacteraceae</taxon>
        <taxon>Jeongeupia</taxon>
    </lineage>
</organism>
<gene>
    <name evidence="1" type="primary">mcrB</name>
    <name evidence="1" type="ORF">GCM10007350_05420</name>
</gene>
<dbReference type="RefSeq" id="WP_189458595.1">
    <property type="nucleotide sequence ID" value="NZ_BMYO01000001.1"/>
</dbReference>
<dbReference type="EMBL" id="BMYO01000001">
    <property type="protein sequence ID" value="GHD57159.1"/>
    <property type="molecule type" value="Genomic_DNA"/>
</dbReference>
<evidence type="ECO:0000313" key="1">
    <source>
        <dbReference type="EMBL" id="GHD57159.1"/>
    </source>
</evidence>
<name>A0ABQ3GYM9_9NEIS</name>
<evidence type="ECO:0000313" key="2">
    <source>
        <dbReference type="Proteomes" id="UP000604737"/>
    </source>
</evidence>
<keyword evidence="2" id="KW-1185">Reference proteome</keyword>
<comment type="caution">
    <text evidence="1">The sequence shown here is derived from an EMBL/GenBank/DDBJ whole genome shotgun (WGS) entry which is preliminary data.</text>
</comment>
<accession>A0ABQ3GYM9</accession>
<dbReference type="Proteomes" id="UP000604737">
    <property type="component" value="Unassembled WGS sequence"/>
</dbReference>
<dbReference type="InterPro" id="IPR021725">
    <property type="entry name" value="Cdd1"/>
</dbReference>
<dbReference type="Pfam" id="PF11731">
    <property type="entry name" value="Cdd1"/>
    <property type="match status" value="1"/>
</dbReference>
<proteinExistence type="predicted"/>
<protein>
    <submittedName>
        <fullName evidence="1">Mitomycin resistance protein</fullName>
    </submittedName>
</protein>
<reference evidence="2" key="1">
    <citation type="journal article" date="2019" name="Int. J. Syst. Evol. Microbiol.">
        <title>The Global Catalogue of Microorganisms (GCM) 10K type strain sequencing project: providing services to taxonomists for standard genome sequencing and annotation.</title>
        <authorList>
            <consortium name="The Broad Institute Genomics Platform"/>
            <consortium name="The Broad Institute Genome Sequencing Center for Infectious Disease"/>
            <person name="Wu L."/>
            <person name="Ma J."/>
        </authorList>
    </citation>
    <scope>NUCLEOTIDE SEQUENCE [LARGE SCALE GENOMIC DNA]</scope>
    <source>
        <strain evidence="2">KCTC 23701</strain>
    </source>
</reference>
<sequence length="102" mass="11492">MNPAKVDRARVHSLEDLPNIGKACAGYLRRIGITAPAQLVGRDPYELYDLLCVATATRQDPCMIDVLVSVVRFMDGEPPQPWWAYTAERKAREAARRHQSAR</sequence>
<dbReference type="Gene3D" id="1.10.150.20">
    <property type="entry name" value="5' to 3' exonuclease, C-terminal subdomain"/>
    <property type="match status" value="1"/>
</dbReference>